<protein>
    <submittedName>
        <fullName evidence="1">17446_t:CDS:1</fullName>
    </submittedName>
</protein>
<gene>
    <name evidence="1" type="ORF">SPELUC_LOCUS12682</name>
</gene>
<evidence type="ECO:0000313" key="1">
    <source>
        <dbReference type="EMBL" id="CAG8724756.1"/>
    </source>
</evidence>
<keyword evidence="2" id="KW-1185">Reference proteome</keyword>
<dbReference type="Proteomes" id="UP000789366">
    <property type="component" value="Unassembled WGS sequence"/>
</dbReference>
<evidence type="ECO:0000313" key="2">
    <source>
        <dbReference type="Proteomes" id="UP000789366"/>
    </source>
</evidence>
<sequence length="63" mass="7309">VAKDNDFIVWFLFDLCSLTPLCYDIDWDGEMHHVRVFSAKRLHDSEDEAPPMGILSLIVTWVT</sequence>
<organism evidence="1 2">
    <name type="scientific">Cetraspora pellucida</name>
    <dbReference type="NCBI Taxonomy" id="1433469"/>
    <lineage>
        <taxon>Eukaryota</taxon>
        <taxon>Fungi</taxon>
        <taxon>Fungi incertae sedis</taxon>
        <taxon>Mucoromycota</taxon>
        <taxon>Glomeromycotina</taxon>
        <taxon>Glomeromycetes</taxon>
        <taxon>Diversisporales</taxon>
        <taxon>Gigasporaceae</taxon>
        <taxon>Cetraspora</taxon>
    </lineage>
</organism>
<feature type="non-terminal residue" evidence="1">
    <location>
        <position position="1"/>
    </location>
</feature>
<name>A0ACA9PVR2_9GLOM</name>
<proteinExistence type="predicted"/>
<feature type="non-terminal residue" evidence="1">
    <location>
        <position position="63"/>
    </location>
</feature>
<dbReference type="EMBL" id="CAJVPW010030692">
    <property type="protein sequence ID" value="CAG8724756.1"/>
    <property type="molecule type" value="Genomic_DNA"/>
</dbReference>
<accession>A0ACA9PVR2</accession>
<comment type="caution">
    <text evidence="1">The sequence shown here is derived from an EMBL/GenBank/DDBJ whole genome shotgun (WGS) entry which is preliminary data.</text>
</comment>
<reference evidence="1" key="1">
    <citation type="submission" date="2021-06" db="EMBL/GenBank/DDBJ databases">
        <authorList>
            <person name="Kallberg Y."/>
            <person name="Tangrot J."/>
            <person name="Rosling A."/>
        </authorList>
    </citation>
    <scope>NUCLEOTIDE SEQUENCE</scope>
    <source>
        <strain evidence="1">28 12/20/2015</strain>
    </source>
</reference>